<protein>
    <recommendedName>
        <fullName evidence="4">Sulfotransferase</fullName>
    </recommendedName>
</protein>
<proteinExistence type="predicted"/>
<evidence type="ECO:0000256" key="1">
    <source>
        <dbReference type="SAM" id="MobiDB-lite"/>
    </source>
</evidence>
<feature type="chain" id="PRO_5030708907" description="Sulfotransferase" evidence="2">
    <location>
        <begin position="30"/>
        <end position="333"/>
    </location>
</feature>
<name>A0A7R9Y084_9VIRI</name>
<gene>
    <name evidence="3" type="ORF">PCOL08062_LOCUS4695</name>
</gene>
<accession>A0A7R9Y084</accession>
<feature type="region of interest" description="Disordered" evidence="1">
    <location>
        <begin position="309"/>
        <end position="333"/>
    </location>
</feature>
<evidence type="ECO:0000313" key="3">
    <source>
        <dbReference type="EMBL" id="CAD8236531.1"/>
    </source>
</evidence>
<keyword evidence="2" id="KW-0732">Signal</keyword>
<sequence>MKAWWHSKLDGRRARAAALALTLLHIAAASLCTIPSAGGASVANAGSFDELGSVFVLGFHNSGTNWLHCLLMRNGASEVAPGARDDGVRLGVLPVLKSMHEFRDEDGRVARQPKHGMVQQSLLDSRVITVLIVRRYEHWWESMQNKPWENTITPDGLLQPAYGWSHGAPENPLSVLARVTMTNVARLRASNASYVVALHDQMVRGQEPGVELLRILRAVGVPLRHNLVPNTFDRHAKTGSRNWDPITVDSTQIYHRHARRHLEGEGVEAPTSRSGFLNDTDAFLHLLERLDTGPEVRVLGSVRTVRNAASSRAERATNKHKIPGPCMPTPEAR</sequence>
<reference evidence="3" key="1">
    <citation type="submission" date="2021-01" db="EMBL/GenBank/DDBJ databases">
        <authorList>
            <person name="Corre E."/>
            <person name="Pelletier E."/>
            <person name="Niang G."/>
            <person name="Scheremetjew M."/>
            <person name="Finn R."/>
            <person name="Kale V."/>
            <person name="Holt S."/>
            <person name="Cochrane G."/>
            <person name="Meng A."/>
            <person name="Brown T."/>
            <person name="Cohen L."/>
        </authorList>
    </citation>
    <scope>NUCLEOTIDE SEQUENCE</scope>
    <source>
        <strain evidence="3">CCMP1413</strain>
    </source>
</reference>
<evidence type="ECO:0008006" key="4">
    <source>
        <dbReference type="Google" id="ProtNLM"/>
    </source>
</evidence>
<feature type="signal peptide" evidence="2">
    <location>
        <begin position="1"/>
        <end position="29"/>
    </location>
</feature>
<dbReference type="AlphaFoldDB" id="A0A7R9Y084"/>
<dbReference type="EMBL" id="HBDZ01006145">
    <property type="protein sequence ID" value="CAD8236531.1"/>
    <property type="molecule type" value="Transcribed_RNA"/>
</dbReference>
<evidence type="ECO:0000256" key="2">
    <source>
        <dbReference type="SAM" id="SignalP"/>
    </source>
</evidence>
<organism evidence="3">
    <name type="scientific">Prasinoderma coloniale</name>
    <dbReference type="NCBI Taxonomy" id="156133"/>
    <lineage>
        <taxon>Eukaryota</taxon>
        <taxon>Viridiplantae</taxon>
        <taxon>Prasinodermophyta</taxon>
        <taxon>Prasinodermophyceae</taxon>
        <taxon>Prasinodermales</taxon>
        <taxon>Prasinodermaceae</taxon>
        <taxon>Prasinoderma</taxon>
    </lineage>
</organism>